<organism evidence="1 2">
    <name type="scientific">Fulvivirga marina</name>
    <dbReference type="NCBI Taxonomy" id="2494733"/>
    <lineage>
        <taxon>Bacteria</taxon>
        <taxon>Pseudomonadati</taxon>
        <taxon>Bacteroidota</taxon>
        <taxon>Cytophagia</taxon>
        <taxon>Cytophagales</taxon>
        <taxon>Fulvivirgaceae</taxon>
        <taxon>Fulvivirga</taxon>
    </lineage>
</organism>
<accession>A0A937FWI7</accession>
<name>A0A937FWI7_9BACT</name>
<gene>
    <name evidence="1" type="ORF">JMN32_05130</name>
</gene>
<dbReference type="EMBL" id="JAEUGD010000018">
    <property type="protein sequence ID" value="MBL6445680.1"/>
    <property type="molecule type" value="Genomic_DNA"/>
</dbReference>
<evidence type="ECO:0000313" key="1">
    <source>
        <dbReference type="EMBL" id="MBL6445680.1"/>
    </source>
</evidence>
<proteinExistence type="predicted"/>
<reference evidence="1" key="1">
    <citation type="submission" date="2021-01" db="EMBL/GenBank/DDBJ databases">
        <title>Fulvivirga kasyanovii gen. nov., sp nov., a novel member of the phylum Bacteroidetes isolated from seawater in a mussel farm.</title>
        <authorList>
            <person name="Zhao L.-H."/>
            <person name="Wang Z.-J."/>
        </authorList>
    </citation>
    <scope>NUCLEOTIDE SEQUENCE</scope>
    <source>
        <strain evidence="1">29W222</strain>
    </source>
</reference>
<dbReference type="RefSeq" id="WP_202855223.1">
    <property type="nucleotide sequence ID" value="NZ_JAEUGD010000018.1"/>
</dbReference>
<dbReference type="AlphaFoldDB" id="A0A937FWI7"/>
<keyword evidence="2" id="KW-1185">Reference proteome</keyword>
<comment type="caution">
    <text evidence="1">The sequence shown here is derived from an EMBL/GenBank/DDBJ whole genome shotgun (WGS) entry which is preliminary data.</text>
</comment>
<sequence>MGFKLTNTEEDYKNLTVVNDKEQVITTYTNVENLFANGLKFEACISQAGILEAVCYYYLILEKHQGSLKFDSDSERKIKTNDLTFGRTKTLLITHKIVTDDKQVQMLKDYVDKRNLLTHRLIAEMKVIDFDEFFKNGNELLFSMWRMILKSTEEIRNKVN</sequence>
<evidence type="ECO:0000313" key="2">
    <source>
        <dbReference type="Proteomes" id="UP000614216"/>
    </source>
</evidence>
<dbReference type="Proteomes" id="UP000614216">
    <property type="component" value="Unassembled WGS sequence"/>
</dbReference>
<protein>
    <submittedName>
        <fullName evidence="1">Uncharacterized protein</fullName>
    </submittedName>
</protein>